<keyword evidence="3" id="KW-1185">Reference proteome</keyword>
<proteinExistence type="predicted"/>
<keyword evidence="1" id="KW-0472">Membrane</keyword>
<feature type="transmembrane region" description="Helical" evidence="1">
    <location>
        <begin position="46"/>
        <end position="65"/>
    </location>
</feature>
<comment type="caution">
    <text evidence="2">The sequence shown here is derived from an EMBL/GenBank/DDBJ whole genome shotgun (WGS) entry which is preliminary data.</text>
</comment>
<dbReference type="EMBL" id="BPLR01001361">
    <property type="protein sequence ID" value="GIZ01866.1"/>
    <property type="molecule type" value="Genomic_DNA"/>
</dbReference>
<evidence type="ECO:0000256" key="1">
    <source>
        <dbReference type="SAM" id="Phobius"/>
    </source>
</evidence>
<organism evidence="2 3">
    <name type="scientific">Caerostris extrusa</name>
    <name type="common">Bark spider</name>
    <name type="synonym">Caerostris bankana</name>
    <dbReference type="NCBI Taxonomy" id="172846"/>
    <lineage>
        <taxon>Eukaryota</taxon>
        <taxon>Metazoa</taxon>
        <taxon>Ecdysozoa</taxon>
        <taxon>Arthropoda</taxon>
        <taxon>Chelicerata</taxon>
        <taxon>Arachnida</taxon>
        <taxon>Araneae</taxon>
        <taxon>Araneomorphae</taxon>
        <taxon>Entelegynae</taxon>
        <taxon>Araneoidea</taxon>
        <taxon>Araneidae</taxon>
        <taxon>Caerostris</taxon>
    </lineage>
</organism>
<name>A0AAV4Y7H1_CAEEX</name>
<dbReference type="AlphaFoldDB" id="A0AAV4Y7H1"/>
<evidence type="ECO:0000313" key="3">
    <source>
        <dbReference type="Proteomes" id="UP001054945"/>
    </source>
</evidence>
<keyword evidence="1" id="KW-0812">Transmembrane</keyword>
<accession>A0AAV4Y7H1</accession>
<sequence length="100" mass="11733">MDEISRVACGTRLYEFQLIEKRSNQRTLLITSDEFRKTNRIKSGGLLYLYCSRVIFYEILFLFLLSCLPVSSSNRKHDQIVGLESGEHLLLNFYSRSFKD</sequence>
<evidence type="ECO:0000313" key="2">
    <source>
        <dbReference type="EMBL" id="GIZ01866.1"/>
    </source>
</evidence>
<dbReference type="Proteomes" id="UP001054945">
    <property type="component" value="Unassembled WGS sequence"/>
</dbReference>
<protein>
    <submittedName>
        <fullName evidence="2">Uncharacterized protein</fullName>
    </submittedName>
</protein>
<gene>
    <name evidence="2" type="ORF">CEXT_216311</name>
</gene>
<keyword evidence="1" id="KW-1133">Transmembrane helix</keyword>
<reference evidence="2 3" key="1">
    <citation type="submission" date="2021-06" db="EMBL/GenBank/DDBJ databases">
        <title>Caerostris extrusa draft genome.</title>
        <authorList>
            <person name="Kono N."/>
            <person name="Arakawa K."/>
        </authorList>
    </citation>
    <scope>NUCLEOTIDE SEQUENCE [LARGE SCALE GENOMIC DNA]</scope>
</reference>